<gene>
    <name evidence="4" type="primary">tsaA</name>
    <name evidence="4" type="ORF">J7561_00310</name>
</gene>
<dbReference type="InterPro" id="IPR023370">
    <property type="entry name" value="TrmO-like_N"/>
</dbReference>
<dbReference type="Gene3D" id="3.30.2310.10">
    <property type="entry name" value="YaeB-like"/>
    <property type="match status" value="1"/>
</dbReference>
<dbReference type="PANTHER" id="PTHR12818">
    <property type="entry name" value="TRNA (ADENINE(37)-N6)-METHYLTRANSFERASE"/>
    <property type="match status" value="1"/>
</dbReference>
<proteinExistence type="inferred from homology"/>
<dbReference type="InterPro" id="IPR036414">
    <property type="entry name" value="YaeB_N_sf"/>
</dbReference>
<dbReference type="InterPro" id="IPR040372">
    <property type="entry name" value="YaeB-like"/>
</dbReference>
<evidence type="ECO:0000313" key="4">
    <source>
        <dbReference type="EMBL" id="MBS7823646.1"/>
    </source>
</evidence>
<protein>
    <submittedName>
        <fullName evidence="4">tRNA (N6-threonylcarbamoyladenosine(37)-N6)-methyltransferase TrmO</fullName>
    </submittedName>
</protein>
<keyword evidence="1" id="KW-0949">S-adenosyl-L-methionine</keyword>
<dbReference type="RefSeq" id="WP_213403479.1">
    <property type="nucleotide sequence ID" value="NZ_JAGIBT010000001.1"/>
</dbReference>
<evidence type="ECO:0000256" key="1">
    <source>
        <dbReference type="ARBA" id="ARBA00022691"/>
    </source>
</evidence>
<dbReference type="EMBL" id="JAGIBU010000001">
    <property type="protein sequence ID" value="MBS7823646.1"/>
    <property type="molecule type" value="Genomic_DNA"/>
</dbReference>
<dbReference type="InterPro" id="IPR036413">
    <property type="entry name" value="YaeB-like_sf"/>
</dbReference>
<accession>A0AB35BVA9</accession>
<organism evidence="4 5">
    <name type="scientific">Wohlfahrtiimonas chitiniclastica</name>
    <dbReference type="NCBI Taxonomy" id="400946"/>
    <lineage>
        <taxon>Bacteria</taxon>
        <taxon>Pseudomonadati</taxon>
        <taxon>Pseudomonadota</taxon>
        <taxon>Gammaproteobacteria</taxon>
        <taxon>Cardiobacteriales</taxon>
        <taxon>Ignatzschineriaceae</taxon>
        <taxon>Wohlfahrtiimonas</taxon>
    </lineage>
</organism>
<evidence type="ECO:0000259" key="3">
    <source>
        <dbReference type="PROSITE" id="PS51668"/>
    </source>
</evidence>
<dbReference type="PROSITE" id="PS51668">
    <property type="entry name" value="TSAA_2"/>
    <property type="match status" value="1"/>
</dbReference>
<dbReference type="PANTHER" id="PTHR12818:SF0">
    <property type="entry name" value="TRNA (ADENINE(37)-N6)-METHYLTRANSFERASE"/>
    <property type="match status" value="1"/>
</dbReference>
<comment type="similarity">
    <text evidence="2">Belongs to the tRNA methyltransferase O family.</text>
</comment>
<sequence>MEISPIAIIDGCYPEKFGVPRQPRLVTSATAWVRLVPPYRSMDFIDGLLQFSHIWLVFGFHKNEWQGDAKVRPQRLGGNQKMGVLATRSPYRPNGLGLSAVEIVKIDADEVAIEIAGHDLVNGTPIYDIKPYIPFTDAILTASTTFAPAPPMVYEVKIHDDIAEKFASLPAATQDFIKDVISQNPRPVYHKKTDRIYGVSLEQWNVRFRWVEDHPEICGIEPLSTP</sequence>
<dbReference type="CDD" id="cd09281">
    <property type="entry name" value="UPF0066"/>
    <property type="match status" value="1"/>
</dbReference>
<name>A0AB35BVA9_9GAMM</name>
<dbReference type="NCBIfam" id="TIGR00104">
    <property type="entry name" value="tRNA_TsaA"/>
    <property type="match status" value="1"/>
</dbReference>
<dbReference type="AlphaFoldDB" id="A0AB35BVA9"/>
<dbReference type="Gene3D" id="2.40.30.70">
    <property type="entry name" value="YaeB-like"/>
    <property type="match status" value="1"/>
</dbReference>
<evidence type="ECO:0000256" key="2">
    <source>
        <dbReference type="ARBA" id="ARBA00033753"/>
    </source>
</evidence>
<dbReference type="Pfam" id="PF18389">
    <property type="entry name" value="TrmO_C"/>
    <property type="match status" value="1"/>
</dbReference>
<dbReference type="Proteomes" id="UP000680020">
    <property type="component" value="Unassembled WGS sequence"/>
</dbReference>
<evidence type="ECO:0000313" key="5">
    <source>
        <dbReference type="Proteomes" id="UP000680020"/>
    </source>
</evidence>
<feature type="domain" description="TsaA-like" evidence="3">
    <location>
        <begin position="3"/>
        <end position="141"/>
    </location>
</feature>
<dbReference type="Pfam" id="PF01980">
    <property type="entry name" value="TrmO_N"/>
    <property type="match status" value="1"/>
</dbReference>
<comment type="caution">
    <text evidence="4">The sequence shown here is derived from an EMBL/GenBank/DDBJ whole genome shotgun (WGS) entry which is preliminary data.</text>
</comment>
<dbReference type="InterPro" id="IPR041369">
    <property type="entry name" value="TrmO_C"/>
</dbReference>
<dbReference type="SUPFAM" id="SSF118196">
    <property type="entry name" value="YaeB-like"/>
    <property type="match status" value="1"/>
</dbReference>
<reference evidence="4" key="1">
    <citation type="submission" date="2021-03" db="EMBL/GenBank/DDBJ databases">
        <title>Identification and antibiotic profiling of Wohlfahrtiimonas chitiniclastica, an underestimated human pathogen.</title>
        <authorList>
            <person name="Kopf A."/>
            <person name="Bunk B."/>
            <person name="Coldewey S."/>
            <person name="Gunzer F."/>
            <person name="Riedel T."/>
            <person name="Schroettner P."/>
        </authorList>
    </citation>
    <scope>NUCLEOTIDE SEQUENCE</scope>
    <source>
        <strain evidence="4">DSM 100917</strain>
    </source>
</reference>